<reference evidence="1 2" key="1">
    <citation type="submission" date="2018-12" db="EMBL/GenBank/DDBJ databases">
        <authorList>
            <consortium name="Pathogen Informatics"/>
        </authorList>
    </citation>
    <scope>NUCLEOTIDE SEQUENCE [LARGE SCALE GENOMIC DNA]</scope>
    <source>
        <strain evidence="1 2">NCTC13098</strain>
    </source>
</reference>
<dbReference type="Proteomes" id="UP000274346">
    <property type="component" value="Chromosome"/>
</dbReference>
<name>A0A3P8L1M9_RAOTE</name>
<evidence type="ECO:0000313" key="1">
    <source>
        <dbReference type="EMBL" id="VDR29442.1"/>
    </source>
</evidence>
<dbReference type="AlphaFoldDB" id="A0A3P8L1M9"/>
<gene>
    <name evidence="1" type="ORF">NCTC13098_05851</name>
</gene>
<sequence length="119" mass="13454">MAKLRKANQALRYGGCQVIYAEETWWYLLVFIKISACWWLSTAAKPVRWWWRIHRLLDVGEWQLKEGGGALHDGVLTLPAVSASVCLAVRDKAGVETIFENGFPPPGWARPSLSVRQAM</sequence>
<proteinExistence type="predicted"/>
<protein>
    <submittedName>
        <fullName evidence="1">Maltodextrin glucosidase</fullName>
    </submittedName>
</protein>
<evidence type="ECO:0000313" key="2">
    <source>
        <dbReference type="Proteomes" id="UP000274346"/>
    </source>
</evidence>
<dbReference type="KEGG" id="rtg:NCTC13098_05851"/>
<dbReference type="EMBL" id="LR131271">
    <property type="protein sequence ID" value="VDR29442.1"/>
    <property type="molecule type" value="Genomic_DNA"/>
</dbReference>
<accession>A0A3P8L1M9</accession>
<organism evidence="1 2">
    <name type="scientific">Raoultella terrigena</name>
    <name type="common">Klebsiella terrigena</name>
    <dbReference type="NCBI Taxonomy" id="577"/>
    <lineage>
        <taxon>Bacteria</taxon>
        <taxon>Pseudomonadati</taxon>
        <taxon>Pseudomonadota</taxon>
        <taxon>Gammaproteobacteria</taxon>
        <taxon>Enterobacterales</taxon>
        <taxon>Enterobacteriaceae</taxon>
        <taxon>Klebsiella/Raoultella group</taxon>
        <taxon>Raoultella</taxon>
    </lineage>
</organism>